<gene>
    <name evidence="4" type="ORF">GX950_01790</name>
</gene>
<name>A0A7K4BZA3_9ARCH</name>
<dbReference type="InterPro" id="IPR001279">
    <property type="entry name" value="Metallo-B-lactamas"/>
</dbReference>
<dbReference type="AlphaFoldDB" id="A0A7K4BZA3"/>
<dbReference type="PANTHER" id="PTHR11203:SF37">
    <property type="entry name" value="INTEGRATOR COMPLEX SUBUNIT 11"/>
    <property type="match status" value="1"/>
</dbReference>
<dbReference type="SMART" id="SM00849">
    <property type="entry name" value="Lactamase_B"/>
    <property type="match status" value="1"/>
</dbReference>
<comment type="caution">
    <text evidence="4">The sequence shown here is derived from an EMBL/GenBank/DDBJ whole genome shotgun (WGS) entry which is preliminary data.</text>
</comment>
<dbReference type="Proteomes" id="UP000526302">
    <property type="component" value="Unassembled WGS sequence"/>
</dbReference>
<dbReference type="Pfam" id="PF10996">
    <property type="entry name" value="Beta-Casp"/>
    <property type="match status" value="1"/>
</dbReference>
<keyword evidence="1 4" id="KW-0378">Hydrolase</keyword>
<dbReference type="InterPro" id="IPR036866">
    <property type="entry name" value="RibonucZ/Hydroxyglut_hydro"/>
</dbReference>
<evidence type="ECO:0000259" key="2">
    <source>
        <dbReference type="SMART" id="SM00849"/>
    </source>
</evidence>
<proteinExistence type="predicted"/>
<feature type="domain" description="Metallo-beta-lactamase" evidence="2">
    <location>
        <begin position="14"/>
        <end position="210"/>
    </location>
</feature>
<dbReference type="GO" id="GO:0016787">
    <property type="term" value="F:hydrolase activity"/>
    <property type="evidence" value="ECO:0007669"/>
    <property type="project" value="UniProtKB-KW"/>
</dbReference>
<evidence type="ECO:0000256" key="1">
    <source>
        <dbReference type="ARBA" id="ARBA00022801"/>
    </source>
</evidence>
<feature type="domain" description="Beta-Casp" evidence="3">
    <location>
        <begin position="230"/>
        <end position="340"/>
    </location>
</feature>
<dbReference type="Pfam" id="PF23023">
    <property type="entry name" value="Anti-Pycsar_Apyc1"/>
    <property type="match status" value="1"/>
</dbReference>
<organism evidence="4 5">
    <name type="scientific">Candidatus Iainarchaeum sp</name>
    <dbReference type="NCBI Taxonomy" id="3101447"/>
    <lineage>
        <taxon>Archaea</taxon>
        <taxon>Candidatus Iainarchaeota</taxon>
        <taxon>Candidatus Iainarchaeia</taxon>
        <taxon>Candidatus Iainarchaeales</taxon>
        <taxon>Candidatus Iainarchaeaceae</taxon>
        <taxon>Candidatus Iainarchaeum</taxon>
    </lineage>
</organism>
<dbReference type="InterPro" id="IPR050698">
    <property type="entry name" value="MBL"/>
</dbReference>
<dbReference type="Pfam" id="PF07521">
    <property type="entry name" value="RMMBL"/>
    <property type="match status" value="1"/>
</dbReference>
<evidence type="ECO:0000259" key="3">
    <source>
        <dbReference type="SMART" id="SM01027"/>
    </source>
</evidence>
<evidence type="ECO:0000313" key="4">
    <source>
        <dbReference type="EMBL" id="NMA44525.1"/>
    </source>
</evidence>
<reference evidence="4 5" key="1">
    <citation type="journal article" date="2020" name="Biotechnol. Biofuels">
        <title>New insights from the biogas microbiome by comprehensive genome-resolved metagenomics of nearly 1600 species originating from multiple anaerobic digesters.</title>
        <authorList>
            <person name="Campanaro S."/>
            <person name="Treu L."/>
            <person name="Rodriguez-R L.M."/>
            <person name="Kovalovszki A."/>
            <person name="Ziels R.M."/>
            <person name="Maus I."/>
            <person name="Zhu X."/>
            <person name="Kougias P.G."/>
            <person name="Basile A."/>
            <person name="Luo G."/>
            <person name="Schluter A."/>
            <person name="Konstantinidis K.T."/>
            <person name="Angelidaki I."/>
        </authorList>
    </citation>
    <scope>NUCLEOTIDE SEQUENCE [LARGE SCALE GENOMIC DNA]</scope>
    <source>
        <strain evidence="4">AS22ysBPME_79</strain>
    </source>
</reference>
<dbReference type="Gene3D" id="3.40.50.10890">
    <property type="match status" value="1"/>
</dbReference>
<dbReference type="InterPro" id="IPR011108">
    <property type="entry name" value="RMMBL"/>
</dbReference>
<dbReference type="Gene3D" id="3.60.15.10">
    <property type="entry name" value="Ribonuclease Z/Hydroxyacylglutathione hydrolase-like"/>
    <property type="match status" value="1"/>
</dbReference>
<dbReference type="GO" id="GO:0004521">
    <property type="term" value="F:RNA endonuclease activity"/>
    <property type="evidence" value="ECO:0007669"/>
    <property type="project" value="TreeGrafter"/>
</dbReference>
<dbReference type="InterPro" id="IPR022712">
    <property type="entry name" value="Beta_Casp"/>
</dbReference>
<dbReference type="CDD" id="cd16295">
    <property type="entry name" value="TTHA0252-CPSF-like_MBL-fold"/>
    <property type="match status" value="1"/>
</dbReference>
<accession>A0A7K4BZA3</accession>
<protein>
    <submittedName>
        <fullName evidence="4">MBL fold metallo-hydrolase</fullName>
    </submittedName>
</protein>
<dbReference type="SMART" id="SM01027">
    <property type="entry name" value="Beta-Casp"/>
    <property type="match status" value="1"/>
</dbReference>
<dbReference type="SUPFAM" id="SSF56281">
    <property type="entry name" value="Metallo-hydrolase/oxidoreductase"/>
    <property type="match status" value="1"/>
</dbReference>
<sequence>MFSLTAHGAAEEVGRSAFVLDFGEKFLLDYGIKLNPESVDYPLEINEHVKAVILSHAHLDHSGLLPYFYKKSECLSFMTQPTLDISDVLWKDSIKIAEFEGMAPKYNKAEIERTHRYNFVAPYKKELHLTKEVSLEFFDAGHILGSALTKLTFNDKSFLYTGDYKLEETRLHKGCDMSVGKVDYVMIESTYGDRIHPNRKDVEKRFCESVQETINSGGWAIVPVLAVGRSQEVLDVLSNYHIDADIYLDGMGKQMAEIYIKHSDLIKDPKQLKRALNDAIWVKGQSGRKKALKKPCIIVTTSGMMKGGPVVGYLEKLINDPRSKIHLTSYQAEGTPGRMLMDEGKVPFGKDGSIIKPLCKYEKFEFSAHPSQEEMLKSLKAWDPKKVFLVHGDKKVMPVFKKKIESTLGIETVVLQMGKKIEFD</sequence>
<dbReference type="PANTHER" id="PTHR11203">
    <property type="entry name" value="CLEAVAGE AND POLYADENYLATION SPECIFICITY FACTOR FAMILY MEMBER"/>
    <property type="match status" value="1"/>
</dbReference>
<dbReference type="EMBL" id="JAAZKV010000012">
    <property type="protein sequence ID" value="NMA44525.1"/>
    <property type="molecule type" value="Genomic_DNA"/>
</dbReference>
<evidence type="ECO:0000313" key="5">
    <source>
        <dbReference type="Proteomes" id="UP000526302"/>
    </source>
</evidence>